<organism evidence="5 6">
    <name type="scientific">Humisphaera borealis</name>
    <dbReference type="NCBI Taxonomy" id="2807512"/>
    <lineage>
        <taxon>Bacteria</taxon>
        <taxon>Pseudomonadati</taxon>
        <taxon>Planctomycetota</taxon>
        <taxon>Phycisphaerae</taxon>
        <taxon>Tepidisphaerales</taxon>
        <taxon>Tepidisphaeraceae</taxon>
        <taxon>Humisphaera</taxon>
    </lineage>
</organism>
<dbReference type="InterPro" id="IPR000249">
    <property type="entry name" value="BMC_dom"/>
</dbReference>
<comment type="similarity">
    <text evidence="3">Belongs to the bacterial microcompartments protein family.</text>
</comment>
<sequence length="95" mass="9528">MAESNGYGQALGLIETKGWVPLVEATDAMTKAANVEIVKTIQIGGAFVTTVVRGDVGSVKAAIDAGAEAAGKVGEVIASHVIARPHPDLLAGFGA</sequence>
<dbReference type="KEGG" id="hbs:IPV69_01220"/>
<evidence type="ECO:0000256" key="2">
    <source>
        <dbReference type="ARBA" id="ARBA00024446"/>
    </source>
</evidence>
<dbReference type="Gene3D" id="3.30.70.1710">
    <property type="match status" value="1"/>
</dbReference>
<keyword evidence="2" id="KW-1283">Bacterial microcompartment</keyword>
<dbReference type="PANTHER" id="PTHR33941">
    <property type="entry name" value="PROPANEDIOL UTILIZATION PROTEIN PDUA"/>
    <property type="match status" value="1"/>
</dbReference>
<evidence type="ECO:0000256" key="1">
    <source>
        <dbReference type="ARBA" id="ARBA00024322"/>
    </source>
</evidence>
<dbReference type="EMBL" id="CP063458">
    <property type="protein sequence ID" value="QOV90024.1"/>
    <property type="molecule type" value="Genomic_DNA"/>
</dbReference>
<evidence type="ECO:0000259" key="4">
    <source>
        <dbReference type="PROSITE" id="PS51930"/>
    </source>
</evidence>
<reference evidence="5 6" key="1">
    <citation type="submission" date="2020-10" db="EMBL/GenBank/DDBJ databases">
        <title>Wide distribution of Phycisphaera-like planctomycetes from WD2101 soil group in peatlands and genome analysis of the first cultivated representative.</title>
        <authorList>
            <person name="Dedysh S.N."/>
            <person name="Beletsky A.V."/>
            <person name="Ivanova A."/>
            <person name="Kulichevskaya I.S."/>
            <person name="Suzina N.E."/>
            <person name="Philippov D.A."/>
            <person name="Rakitin A.L."/>
            <person name="Mardanov A.V."/>
            <person name="Ravin N.V."/>
        </authorList>
    </citation>
    <scope>NUCLEOTIDE SEQUENCE [LARGE SCALE GENOMIC DNA]</scope>
    <source>
        <strain evidence="5 6">M1803</strain>
    </source>
</reference>
<dbReference type="SMART" id="SM00877">
    <property type="entry name" value="BMC"/>
    <property type="match status" value="1"/>
</dbReference>
<evidence type="ECO:0000313" key="6">
    <source>
        <dbReference type="Proteomes" id="UP000593765"/>
    </source>
</evidence>
<dbReference type="InterPro" id="IPR037233">
    <property type="entry name" value="CcmK-like_sf"/>
</dbReference>
<dbReference type="Pfam" id="PF00936">
    <property type="entry name" value="BMC"/>
    <property type="match status" value="1"/>
</dbReference>
<dbReference type="PANTHER" id="PTHR33941:SF11">
    <property type="entry name" value="BACTERIAL MICROCOMPARTMENT SHELL PROTEIN PDUJ"/>
    <property type="match status" value="1"/>
</dbReference>
<dbReference type="AlphaFoldDB" id="A0A7M2WXE2"/>
<proteinExistence type="inferred from homology"/>
<dbReference type="InterPro" id="IPR044872">
    <property type="entry name" value="CcmK/CsoS1_BMC"/>
</dbReference>
<keyword evidence="6" id="KW-1185">Reference proteome</keyword>
<protein>
    <submittedName>
        <fullName evidence="5">BMC domain-containing protein</fullName>
    </submittedName>
</protein>
<comment type="subcellular location">
    <subcellularLocation>
        <location evidence="1">Bacterial microcompartment</location>
    </subcellularLocation>
</comment>
<dbReference type="GO" id="GO:0031469">
    <property type="term" value="C:bacterial microcompartment"/>
    <property type="evidence" value="ECO:0007669"/>
    <property type="project" value="UniProtKB-SubCell"/>
</dbReference>
<accession>A0A7M2WXE2</accession>
<gene>
    <name evidence="5" type="ORF">IPV69_01220</name>
</gene>
<dbReference type="InterPro" id="IPR050575">
    <property type="entry name" value="BMC_shell"/>
</dbReference>
<evidence type="ECO:0000256" key="3">
    <source>
        <dbReference type="PROSITE-ProRule" id="PRU01278"/>
    </source>
</evidence>
<feature type="domain" description="BMC" evidence="4">
    <location>
        <begin position="10"/>
        <end position="94"/>
    </location>
</feature>
<dbReference type="SUPFAM" id="SSF143414">
    <property type="entry name" value="CcmK-like"/>
    <property type="match status" value="1"/>
</dbReference>
<dbReference type="CDD" id="cd07045">
    <property type="entry name" value="BMC_CcmK_like"/>
    <property type="match status" value="1"/>
</dbReference>
<dbReference type="RefSeq" id="WP_206293092.1">
    <property type="nucleotide sequence ID" value="NZ_CP063458.1"/>
</dbReference>
<name>A0A7M2WXE2_9BACT</name>
<dbReference type="Proteomes" id="UP000593765">
    <property type="component" value="Chromosome"/>
</dbReference>
<evidence type="ECO:0000313" key="5">
    <source>
        <dbReference type="EMBL" id="QOV90024.1"/>
    </source>
</evidence>
<dbReference type="PROSITE" id="PS51930">
    <property type="entry name" value="BMC_2"/>
    <property type="match status" value="1"/>
</dbReference>